<dbReference type="Gene3D" id="1.20.1070.10">
    <property type="entry name" value="Rhodopsin 7-helix transmembrane proteins"/>
    <property type="match status" value="1"/>
</dbReference>
<evidence type="ECO:0000256" key="11">
    <source>
        <dbReference type="ARBA" id="ARBA00025478"/>
    </source>
</evidence>
<keyword evidence="5" id="KW-0297">G-protein coupled receptor</keyword>
<dbReference type="GO" id="GO:0042277">
    <property type="term" value="F:peptide binding"/>
    <property type="evidence" value="ECO:0007669"/>
    <property type="project" value="TreeGrafter"/>
</dbReference>
<evidence type="ECO:0000256" key="8">
    <source>
        <dbReference type="ARBA" id="ARBA00023170"/>
    </source>
</evidence>
<keyword evidence="8" id="KW-0675">Receptor</keyword>
<feature type="transmembrane region" description="Helical" evidence="13">
    <location>
        <begin position="206"/>
        <end position="228"/>
    </location>
</feature>
<dbReference type="PANTHER" id="PTHR24241:SF76">
    <property type="entry name" value="NEUROPEPTIDE SIFAMIDE RECEPTOR"/>
    <property type="match status" value="1"/>
</dbReference>
<sequence length="432" mass="48970">MANLTSDAGIYEESNGTEDFLTPIPLYKHDTPVTIVFIISYLIIFLMCIVGNVGVCTVLVKNPKMRTVTNLFILNLAVSDLLVAVFCMPFTLVDNLLHGNPFGDAICKLQPLVQGISVGESIFSLTAIGSGQVRYRRFQVIINPREPKMSKCRAVQIITAIWVFSALIMWPQALVIENKEEVLVDYQNQTMQFCDEQWPSNEYNQAYTLMLFIVIYIGPLLINLYLYIRISLRIWYKPNPAMASSRLSKMSNLTQVSKKRVRVIKMLITVLVLFAVCWLPIHACLLIDSFKRHKMTVWQRSFLYAYMFPIAHWLLYFNSSINPIVYGYFNTNFRRSFEGLCGAAAPLEDSGGTSGKELRGNGRPASGRTYKVKIELASTGNGLRRSLRSFQRDSRRRKFSPPSNMEGITGSNGAIEERSPENEIVSMAETRM</sequence>
<keyword evidence="6 13" id="KW-0472">Membrane</keyword>
<dbReference type="CDD" id="cd15207">
    <property type="entry name" value="7tmA_NPFFR"/>
    <property type="match status" value="1"/>
</dbReference>
<evidence type="ECO:0000256" key="10">
    <source>
        <dbReference type="ARBA" id="ARBA00023224"/>
    </source>
</evidence>
<dbReference type="PROSITE" id="PS50262">
    <property type="entry name" value="G_PROTEIN_RECEP_F1_2"/>
    <property type="match status" value="1"/>
</dbReference>
<keyword evidence="4 13" id="KW-1133">Transmembrane helix</keyword>
<reference evidence="16" key="1">
    <citation type="submission" date="2025-08" db="UniProtKB">
        <authorList>
            <consortium name="RefSeq"/>
        </authorList>
    </citation>
    <scope>IDENTIFICATION</scope>
    <source>
        <tissue evidence="16">Gonad</tissue>
    </source>
</reference>
<keyword evidence="10" id="KW-0807">Transducer</keyword>
<dbReference type="InterPro" id="IPR000276">
    <property type="entry name" value="GPCR_Rhodpsn"/>
</dbReference>
<feature type="transmembrane region" description="Helical" evidence="13">
    <location>
        <begin position="72"/>
        <end position="92"/>
    </location>
</feature>
<protein>
    <submittedName>
        <fullName evidence="16">Neuropeptide FF receptor 1-like</fullName>
    </submittedName>
</protein>
<dbReference type="PANTHER" id="PTHR24241">
    <property type="entry name" value="NEUROPEPTIDE RECEPTOR-RELATED G-PROTEIN COUPLED RECEPTOR"/>
    <property type="match status" value="1"/>
</dbReference>
<keyword evidence="7" id="KW-1015">Disulfide bond</keyword>
<comment type="subcellular location">
    <subcellularLocation>
        <location evidence="1">Cell membrane</location>
        <topology evidence="1">Multi-pass membrane protein</topology>
    </subcellularLocation>
</comment>
<keyword evidence="2" id="KW-1003">Cell membrane</keyword>
<dbReference type="GO" id="GO:0008188">
    <property type="term" value="F:neuropeptide receptor activity"/>
    <property type="evidence" value="ECO:0007669"/>
    <property type="project" value="InterPro"/>
</dbReference>
<dbReference type="KEGG" id="bbel:109478224"/>
<feature type="transmembrane region" description="Helical" evidence="13">
    <location>
        <begin position="112"/>
        <end position="133"/>
    </location>
</feature>
<dbReference type="OrthoDB" id="5953793at2759"/>
<feature type="transmembrane region" description="Helical" evidence="13">
    <location>
        <begin position="35"/>
        <end position="60"/>
    </location>
</feature>
<feature type="transmembrane region" description="Helical" evidence="13">
    <location>
        <begin position="267"/>
        <end position="290"/>
    </location>
</feature>
<evidence type="ECO:0000256" key="5">
    <source>
        <dbReference type="ARBA" id="ARBA00023040"/>
    </source>
</evidence>
<dbReference type="PRINTS" id="PR01570">
    <property type="entry name" value="NPFFRECEPTOR"/>
</dbReference>
<evidence type="ECO:0000259" key="14">
    <source>
        <dbReference type="PROSITE" id="PS50262"/>
    </source>
</evidence>
<dbReference type="AlphaFoldDB" id="A0A6P5A085"/>
<dbReference type="RefSeq" id="XP_019635241.1">
    <property type="nucleotide sequence ID" value="XM_019779682.1"/>
</dbReference>
<dbReference type="InterPro" id="IPR017452">
    <property type="entry name" value="GPCR_Rhodpsn_7TM"/>
</dbReference>
<keyword evidence="3 13" id="KW-0812">Transmembrane</keyword>
<evidence type="ECO:0000256" key="7">
    <source>
        <dbReference type="ARBA" id="ARBA00023157"/>
    </source>
</evidence>
<dbReference type="SUPFAM" id="SSF81321">
    <property type="entry name" value="Family A G protein-coupled receptor-like"/>
    <property type="match status" value="1"/>
</dbReference>
<evidence type="ECO:0000256" key="13">
    <source>
        <dbReference type="SAM" id="Phobius"/>
    </source>
</evidence>
<dbReference type="GO" id="GO:0005886">
    <property type="term" value="C:plasma membrane"/>
    <property type="evidence" value="ECO:0007669"/>
    <property type="project" value="UniProtKB-SubCell"/>
</dbReference>
<gene>
    <name evidence="16" type="primary">LOC109478224</name>
</gene>
<evidence type="ECO:0000313" key="15">
    <source>
        <dbReference type="Proteomes" id="UP000515135"/>
    </source>
</evidence>
<dbReference type="Proteomes" id="UP000515135">
    <property type="component" value="Unplaced"/>
</dbReference>
<evidence type="ECO:0000256" key="12">
    <source>
        <dbReference type="SAM" id="MobiDB-lite"/>
    </source>
</evidence>
<comment type="function">
    <text evidence="11">Receptor for NPAF (A-18-F-amide) and NPFF (F-8-F-amide) neuropeptides, also known as morphine-modulating peptides. Can also be activated by a variety of naturally occurring or synthetic FMRF-amide like ligands. This receptor mediates its action by association with G proteins that activate a phosphatidylinositol-calcium second messenger system.</text>
</comment>
<evidence type="ECO:0000313" key="16">
    <source>
        <dbReference type="RefSeq" id="XP_019635241.1"/>
    </source>
</evidence>
<feature type="region of interest" description="Disordered" evidence="12">
    <location>
        <begin position="390"/>
        <end position="432"/>
    </location>
</feature>
<organism evidence="15 16">
    <name type="scientific">Branchiostoma belcheri</name>
    <name type="common">Amphioxus</name>
    <dbReference type="NCBI Taxonomy" id="7741"/>
    <lineage>
        <taxon>Eukaryota</taxon>
        <taxon>Metazoa</taxon>
        <taxon>Chordata</taxon>
        <taxon>Cephalochordata</taxon>
        <taxon>Leptocardii</taxon>
        <taxon>Amphioxiformes</taxon>
        <taxon>Branchiostomatidae</taxon>
        <taxon>Branchiostoma</taxon>
    </lineage>
</organism>
<evidence type="ECO:0000256" key="3">
    <source>
        <dbReference type="ARBA" id="ARBA00022692"/>
    </source>
</evidence>
<name>A0A6P5A085_BRABE</name>
<evidence type="ECO:0000256" key="4">
    <source>
        <dbReference type="ARBA" id="ARBA00022989"/>
    </source>
</evidence>
<dbReference type="PRINTS" id="PR00237">
    <property type="entry name" value="GPCRRHODOPSN"/>
</dbReference>
<keyword evidence="9" id="KW-0325">Glycoprotein</keyword>
<dbReference type="InterPro" id="IPR005395">
    <property type="entry name" value="NPFF_rcpt"/>
</dbReference>
<dbReference type="GeneID" id="109478224"/>
<evidence type="ECO:0000256" key="2">
    <source>
        <dbReference type="ARBA" id="ARBA00022475"/>
    </source>
</evidence>
<evidence type="ECO:0000256" key="1">
    <source>
        <dbReference type="ARBA" id="ARBA00004651"/>
    </source>
</evidence>
<feature type="transmembrane region" description="Helical" evidence="13">
    <location>
        <begin position="154"/>
        <end position="173"/>
    </location>
</feature>
<keyword evidence="15" id="KW-1185">Reference proteome</keyword>
<accession>A0A6P5A085</accession>
<dbReference type="GO" id="GO:0032870">
    <property type="term" value="P:cellular response to hormone stimulus"/>
    <property type="evidence" value="ECO:0007669"/>
    <property type="project" value="TreeGrafter"/>
</dbReference>
<feature type="transmembrane region" description="Helical" evidence="13">
    <location>
        <begin position="310"/>
        <end position="329"/>
    </location>
</feature>
<proteinExistence type="predicted"/>
<dbReference type="Pfam" id="PF00001">
    <property type="entry name" value="7tm_1"/>
    <property type="match status" value="1"/>
</dbReference>
<evidence type="ECO:0000256" key="6">
    <source>
        <dbReference type="ARBA" id="ARBA00023136"/>
    </source>
</evidence>
<feature type="domain" description="G-protein coupled receptors family 1 profile" evidence="14">
    <location>
        <begin position="51"/>
        <end position="326"/>
    </location>
</feature>
<evidence type="ECO:0000256" key="9">
    <source>
        <dbReference type="ARBA" id="ARBA00023180"/>
    </source>
</evidence>